<sequence length="337" mass="38079">MASNAAELVHGPMFLGTAFNVLLYGISITQTYLYLVSFKGDRWFIKYFVYFLFVADTVHTVFTLVYMYNSLVKNFGNVDYLQEADWIFATDPALTGIIGGSVQAFFAWRVNVLSHNSFLSLTILLCSVVSFFMGLATAVAISFVPSFTQFQKFRVVVIFWLGSSCLADVVITATMVLYLRRHRTGFSQTDHQIDRIIRVTMHTGLATALWALIDLLLYLSSPSGKHLFFNFCLSKLYTNSLMSSLNSRGGWKYNEESDVAFSFEHKRVACGPSIHLPNLSATNLQNQPSSSPNIKRPEVFVHVESHEMVNPALKVDQRIYEEMTSHFEAESKRSLTV</sequence>
<dbReference type="OrthoDB" id="3183258at2759"/>
<dbReference type="EMBL" id="JAACJO010000003">
    <property type="protein sequence ID" value="KAF5360441.1"/>
    <property type="molecule type" value="Genomic_DNA"/>
</dbReference>
<evidence type="ECO:0000259" key="2">
    <source>
        <dbReference type="Pfam" id="PF20152"/>
    </source>
</evidence>
<feature type="domain" description="DUF6534" evidence="2">
    <location>
        <begin position="164"/>
        <end position="248"/>
    </location>
</feature>
<evidence type="ECO:0000256" key="1">
    <source>
        <dbReference type="SAM" id="Phobius"/>
    </source>
</evidence>
<feature type="transmembrane region" description="Helical" evidence="1">
    <location>
        <begin position="12"/>
        <end position="35"/>
    </location>
</feature>
<keyword evidence="1" id="KW-0472">Membrane</keyword>
<name>A0A8H5LK93_9AGAR</name>
<feature type="transmembrane region" description="Helical" evidence="1">
    <location>
        <begin position="47"/>
        <end position="66"/>
    </location>
</feature>
<dbReference type="Pfam" id="PF20152">
    <property type="entry name" value="DUF6534"/>
    <property type="match status" value="1"/>
</dbReference>
<dbReference type="PANTHER" id="PTHR40465">
    <property type="entry name" value="CHROMOSOME 1, WHOLE GENOME SHOTGUN SEQUENCE"/>
    <property type="match status" value="1"/>
</dbReference>
<gene>
    <name evidence="3" type="ORF">D9756_004706</name>
</gene>
<accession>A0A8H5LK93</accession>
<feature type="transmembrane region" description="Helical" evidence="1">
    <location>
        <begin position="118"/>
        <end position="144"/>
    </location>
</feature>
<dbReference type="InterPro" id="IPR045339">
    <property type="entry name" value="DUF6534"/>
</dbReference>
<dbReference type="PANTHER" id="PTHR40465:SF1">
    <property type="entry name" value="DUF6534 DOMAIN-CONTAINING PROTEIN"/>
    <property type="match status" value="1"/>
</dbReference>
<organism evidence="3 4">
    <name type="scientific">Leucocoprinus leucothites</name>
    <dbReference type="NCBI Taxonomy" id="201217"/>
    <lineage>
        <taxon>Eukaryota</taxon>
        <taxon>Fungi</taxon>
        <taxon>Dikarya</taxon>
        <taxon>Basidiomycota</taxon>
        <taxon>Agaricomycotina</taxon>
        <taxon>Agaricomycetes</taxon>
        <taxon>Agaricomycetidae</taxon>
        <taxon>Agaricales</taxon>
        <taxon>Agaricineae</taxon>
        <taxon>Agaricaceae</taxon>
        <taxon>Leucocoprinus</taxon>
    </lineage>
</organism>
<feature type="transmembrane region" description="Helical" evidence="1">
    <location>
        <begin position="86"/>
        <end position="106"/>
    </location>
</feature>
<evidence type="ECO:0000313" key="4">
    <source>
        <dbReference type="Proteomes" id="UP000559027"/>
    </source>
</evidence>
<keyword evidence="1" id="KW-1133">Transmembrane helix</keyword>
<keyword evidence="4" id="KW-1185">Reference proteome</keyword>
<evidence type="ECO:0000313" key="3">
    <source>
        <dbReference type="EMBL" id="KAF5360441.1"/>
    </source>
</evidence>
<comment type="caution">
    <text evidence="3">The sequence shown here is derived from an EMBL/GenBank/DDBJ whole genome shotgun (WGS) entry which is preliminary data.</text>
</comment>
<reference evidence="3 4" key="1">
    <citation type="journal article" date="2020" name="ISME J.">
        <title>Uncovering the hidden diversity of litter-decomposition mechanisms in mushroom-forming fungi.</title>
        <authorList>
            <person name="Floudas D."/>
            <person name="Bentzer J."/>
            <person name="Ahren D."/>
            <person name="Johansson T."/>
            <person name="Persson P."/>
            <person name="Tunlid A."/>
        </authorList>
    </citation>
    <scope>NUCLEOTIDE SEQUENCE [LARGE SCALE GENOMIC DNA]</scope>
    <source>
        <strain evidence="3 4">CBS 146.42</strain>
    </source>
</reference>
<dbReference type="AlphaFoldDB" id="A0A8H5LK93"/>
<dbReference type="Proteomes" id="UP000559027">
    <property type="component" value="Unassembled WGS sequence"/>
</dbReference>
<feature type="transmembrane region" description="Helical" evidence="1">
    <location>
        <begin position="199"/>
        <end position="219"/>
    </location>
</feature>
<proteinExistence type="predicted"/>
<keyword evidence="1" id="KW-0812">Transmembrane</keyword>
<feature type="transmembrane region" description="Helical" evidence="1">
    <location>
        <begin position="156"/>
        <end position="179"/>
    </location>
</feature>
<protein>
    <recommendedName>
        <fullName evidence="2">DUF6534 domain-containing protein</fullName>
    </recommendedName>
</protein>